<reference evidence="1 2" key="1">
    <citation type="submission" date="2013-08" db="EMBL/GenBank/DDBJ databases">
        <authorList>
            <person name="Weinstock G."/>
            <person name="Sodergren E."/>
            <person name="Wylie T."/>
            <person name="Fulton L."/>
            <person name="Fulton R."/>
            <person name="Fronick C."/>
            <person name="O'Laughlin M."/>
            <person name="Godfrey J."/>
            <person name="Miner T."/>
            <person name="Herter B."/>
            <person name="Appelbaum E."/>
            <person name="Cordes M."/>
            <person name="Lek S."/>
            <person name="Wollam A."/>
            <person name="Pepin K.H."/>
            <person name="Palsikar V.B."/>
            <person name="Mitreva M."/>
            <person name="Wilson R.K."/>
        </authorList>
    </citation>
    <scope>NUCLEOTIDE SEQUENCE [LARGE SCALE GENOMIC DNA]</scope>
    <source>
        <strain evidence="1 2">ATCC 15930</strain>
    </source>
</reference>
<gene>
    <name evidence="1" type="ORF">HMPREF1991_02267</name>
</gene>
<keyword evidence="2" id="KW-1185">Reference proteome</keyword>
<organism evidence="1 2">
    <name type="scientific">Hoylesella loescheii DSM 19665 = JCM 12249 = ATCC 15930</name>
    <dbReference type="NCBI Taxonomy" id="1122985"/>
    <lineage>
        <taxon>Bacteria</taxon>
        <taxon>Pseudomonadati</taxon>
        <taxon>Bacteroidota</taxon>
        <taxon>Bacteroidia</taxon>
        <taxon>Bacteroidales</taxon>
        <taxon>Prevotellaceae</taxon>
        <taxon>Hoylesella</taxon>
    </lineage>
</organism>
<proteinExistence type="predicted"/>
<dbReference type="Proteomes" id="UP000027442">
    <property type="component" value="Unassembled WGS sequence"/>
</dbReference>
<evidence type="ECO:0000313" key="1">
    <source>
        <dbReference type="EMBL" id="KDR51657.1"/>
    </source>
</evidence>
<comment type="caution">
    <text evidence="1">The sequence shown here is derived from an EMBL/GenBank/DDBJ whole genome shotgun (WGS) entry which is preliminary data.</text>
</comment>
<evidence type="ECO:0000313" key="2">
    <source>
        <dbReference type="Proteomes" id="UP000027442"/>
    </source>
</evidence>
<accession>A0A069QG92</accession>
<dbReference type="HOGENOM" id="CLU_3064762_0_0_10"/>
<sequence length="53" mass="6208">MERRDIGYIHSAKIRKRNYHTSICMVFNDSILQNGVSLAKMRNKISFLMGYIS</sequence>
<dbReference type="AlphaFoldDB" id="A0A069QG92"/>
<protein>
    <submittedName>
        <fullName evidence="1">Uncharacterized protein</fullName>
    </submittedName>
</protein>
<dbReference type="EMBL" id="JNGW01000097">
    <property type="protein sequence ID" value="KDR51657.1"/>
    <property type="molecule type" value="Genomic_DNA"/>
</dbReference>
<name>A0A069QG92_HOYLO</name>